<dbReference type="EMBL" id="LQRA01000048">
    <property type="protein sequence ID" value="KZE80331.1"/>
    <property type="molecule type" value="Genomic_DNA"/>
</dbReference>
<proteinExistence type="predicted"/>
<gene>
    <name evidence="1" type="ORF">AV654_12530</name>
</gene>
<dbReference type="Proteomes" id="UP000076563">
    <property type="component" value="Unassembled WGS sequence"/>
</dbReference>
<keyword evidence="2" id="KW-1185">Reference proteome</keyword>
<protein>
    <submittedName>
        <fullName evidence="1">Uncharacterized protein</fullName>
    </submittedName>
</protein>
<evidence type="ECO:0000313" key="1">
    <source>
        <dbReference type="EMBL" id="KZE80331.1"/>
    </source>
</evidence>
<evidence type="ECO:0000313" key="2">
    <source>
        <dbReference type="Proteomes" id="UP000076563"/>
    </source>
</evidence>
<name>A0A161URN6_9BACL</name>
<dbReference type="AlphaFoldDB" id="A0A161URN6"/>
<accession>A0A161URN6</accession>
<organism evidence="1 2">
    <name type="scientific">Paenibacillus elgii</name>
    <dbReference type="NCBI Taxonomy" id="189691"/>
    <lineage>
        <taxon>Bacteria</taxon>
        <taxon>Bacillati</taxon>
        <taxon>Bacillota</taxon>
        <taxon>Bacilli</taxon>
        <taxon>Bacillales</taxon>
        <taxon>Paenibacillaceae</taxon>
        <taxon>Paenibacillus</taxon>
    </lineage>
</organism>
<reference evidence="2" key="1">
    <citation type="submission" date="2016-01" db="EMBL/GenBank/DDBJ databases">
        <title>Draft genome of Chromobacterium sp. F49.</title>
        <authorList>
            <person name="Hong K.W."/>
        </authorList>
    </citation>
    <scope>NUCLEOTIDE SEQUENCE [LARGE SCALE GENOMIC DNA]</scope>
    <source>
        <strain evidence="2">M63</strain>
    </source>
</reference>
<sequence length="91" mass="9851">MPSKRTTGRRIADRLAEALDGDTGETAHTEGLCTVPSPIGHRGLRNAKKAGRMPGLELVLRVGTNEQTCGELLSDCKLGKKQPKVPRGFWI</sequence>
<comment type="caution">
    <text evidence="1">The sequence shown here is derived from an EMBL/GenBank/DDBJ whole genome shotgun (WGS) entry which is preliminary data.</text>
</comment>